<evidence type="ECO:0000256" key="1">
    <source>
        <dbReference type="SAM" id="Phobius"/>
    </source>
</evidence>
<keyword evidence="1" id="KW-1133">Transmembrane helix</keyword>
<keyword evidence="1" id="KW-0472">Membrane</keyword>
<protein>
    <recommendedName>
        <fullName evidence="4">Gustatory receptor</fullName>
    </recommendedName>
</protein>
<feature type="transmembrane region" description="Helical" evidence="1">
    <location>
        <begin position="191"/>
        <end position="209"/>
    </location>
</feature>
<evidence type="ECO:0000313" key="2">
    <source>
        <dbReference type="EnsemblMetazoa" id="tetur03g08910.1"/>
    </source>
</evidence>
<feature type="transmembrane region" description="Helical" evidence="1">
    <location>
        <begin position="312"/>
        <end position="331"/>
    </location>
</feature>
<feature type="transmembrane region" description="Helical" evidence="1">
    <location>
        <begin position="229"/>
        <end position="257"/>
    </location>
</feature>
<evidence type="ECO:0000313" key="3">
    <source>
        <dbReference type="Proteomes" id="UP000015104"/>
    </source>
</evidence>
<feature type="transmembrane region" description="Helical" evidence="1">
    <location>
        <begin position="122"/>
        <end position="146"/>
    </location>
</feature>
<keyword evidence="3" id="KW-1185">Reference proteome</keyword>
<keyword evidence="1" id="KW-0812">Transmembrane</keyword>
<feature type="transmembrane region" description="Helical" evidence="1">
    <location>
        <begin position="77"/>
        <end position="102"/>
    </location>
</feature>
<sequence>MLTVAVLKIRLSKKKVIKEPKRNKIFDLFYRIIGWPQIDVEHSKAVEAIKRFMFFGKILLVYQPHPNAVHPIAPTRWFTYLSLTIDLCTLITVIRLIFCFFTDNLLTLAYMGDIFVGIRNAYALRMLSVCAIACLGAFRAISCYLARNGSLDWTKVIDKAMINGWKPEVLNMKELYCLKWRQISVFITRQVVGASLVIASVWLTCYVYLTVNCKTVYMALQNPTILGFFAFWQVIALIAMIWLVPQAAWIGVLYVIVTSYVLNKSNSVYSDLQTSLKWRYIPSLVLRKLCNQNILFLNEFDSINRFTRYISYAAYNLISVVGQVAIFYSYLGLFGMPLADRGLGLIGFNTIFQIGFSSYLAAKSVAKIGLSYSHYHRIYQNNINIEPRLKLKLLGNLDRLSSPFVGFWVGESFAMDNYSFIQYVFETGSNMMLIIVTMSNLIWKN</sequence>
<name>T1K0T0_TETUR</name>
<dbReference type="EMBL" id="CAEY01001145">
    <property type="status" value="NOT_ANNOTATED_CDS"/>
    <property type="molecule type" value="Genomic_DNA"/>
</dbReference>
<accession>T1K0T0</accession>
<dbReference type="EnsemblMetazoa" id="tetur03g08910.1">
    <property type="protein sequence ID" value="tetur03g08910.1"/>
    <property type="gene ID" value="tetur03g08910"/>
</dbReference>
<dbReference type="HOGENOM" id="CLU_630604_0_0_1"/>
<evidence type="ECO:0008006" key="4">
    <source>
        <dbReference type="Google" id="ProtNLM"/>
    </source>
</evidence>
<dbReference type="Proteomes" id="UP000015104">
    <property type="component" value="Unassembled WGS sequence"/>
</dbReference>
<proteinExistence type="predicted"/>
<dbReference type="AlphaFoldDB" id="T1K0T0"/>
<organism evidence="2 3">
    <name type="scientific">Tetranychus urticae</name>
    <name type="common">Two-spotted spider mite</name>
    <dbReference type="NCBI Taxonomy" id="32264"/>
    <lineage>
        <taxon>Eukaryota</taxon>
        <taxon>Metazoa</taxon>
        <taxon>Ecdysozoa</taxon>
        <taxon>Arthropoda</taxon>
        <taxon>Chelicerata</taxon>
        <taxon>Arachnida</taxon>
        <taxon>Acari</taxon>
        <taxon>Acariformes</taxon>
        <taxon>Trombidiformes</taxon>
        <taxon>Prostigmata</taxon>
        <taxon>Eleutherengona</taxon>
        <taxon>Raphignathae</taxon>
        <taxon>Tetranychoidea</taxon>
        <taxon>Tetranychidae</taxon>
        <taxon>Tetranychus</taxon>
    </lineage>
</organism>
<feature type="transmembrane region" description="Helical" evidence="1">
    <location>
        <begin position="423"/>
        <end position="443"/>
    </location>
</feature>
<reference evidence="3" key="1">
    <citation type="submission" date="2011-08" db="EMBL/GenBank/DDBJ databases">
        <authorList>
            <person name="Rombauts S."/>
        </authorList>
    </citation>
    <scope>NUCLEOTIDE SEQUENCE</scope>
    <source>
        <strain evidence="3">London</strain>
    </source>
</reference>
<reference evidence="2" key="2">
    <citation type="submission" date="2015-06" db="UniProtKB">
        <authorList>
            <consortium name="EnsemblMetazoa"/>
        </authorList>
    </citation>
    <scope>IDENTIFICATION</scope>
</reference>